<evidence type="ECO:0000313" key="2">
    <source>
        <dbReference type="EMBL" id="MFD2602347.1"/>
    </source>
</evidence>
<evidence type="ECO:0000256" key="1">
    <source>
        <dbReference type="SAM" id="Phobius"/>
    </source>
</evidence>
<dbReference type="Pfam" id="PF13630">
    <property type="entry name" value="SdpI"/>
    <property type="match status" value="1"/>
</dbReference>
<reference evidence="3" key="1">
    <citation type="journal article" date="2019" name="Int. J. Syst. Evol. Microbiol.">
        <title>The Global Catalogue of Microorganisms (GCM) 10K type strain sequencing project: providing services to taxonomists for standard genome sequencing and annotation.</title>
        <authorList>
            <consortium name="The Broad Institute Genomics Platform"/>
            <consortium name="The Broad Institute Genome Sequencing Center for Infectious Disease"/>
            <person name="Wu L."/>
            <person name="Ma J."/>
        </authorList>
    </citation>
    <scope>NUCLEOTIDE SEQUENCE [LARGE SCALE GENOMIC DNA]</scope>
    <source>
        <strain evidence="3">KCTC 42107</strain>
    </source>
</reference>
<feature type="transmembrane region" description="Helical" evidence="1">
    <location>
        <begin position="85"/>
        <end position="103"/>
    </location>
</feature>
<gene>
    <name evidence="2" type="ORF">ACFSR3_09805</name>
</gene>
<proteinExistence type="predicted"/>
<dbReference type="RefSeq" id="WP_379820811.1">
    <property type="nucleotide sequence ID" value="NZ_JBHUMD010000024.1"/>
</dbReference>
<keyword evidence="1" id="KW-1133">Transmembrane helix</keyword>
<dbReference type="InterPro" id="IPR025962">
    <property type="entry name" value="SdpI/YhfL"/>
</dbReference>
<dbReference type="Proteomes" id="UP001597480">
    <property type="component" value="Unassembled WGS sequence"/>
</dbReference>
<keyword evidence="1" id="KW-0812">Transmembrane</keyword>
<comment type="caution">
    <text evidence="2">The sequence shown here is derived from an EMBL/GenBank/DDBJ whole genome shotgun (WGS) entry which is preliminary data.</text>
</comment>
<keyword evidence="3" id="KW-1185">Reference proteome</keyword>
<keyword evidence="1" id="KW-0472">Membrane</keyword>
<protein>
    <submittedName>
        <fullName evidence="2">SdpI family protein</fullName>
    </submittedName>
</protein>
<feature type="transmembrane region" description="Helical" evidence="1">
    <location>
        <begin position="6"/>
        <end position="29"/>
    </location>
</feature>
<name>A0ABW5NWW6_9FLAO</name>
<dbReference type="EMBL" id="JBHUMD010000024">
    <property type="protein sequence ID" value="MFD2602347.1"/>
    <property type="molecule type" value="Genomic_DNA"/>
</dbReference>
<evidence type="ECO:0000313" key="3">
    <source>
        <dbReference type="Proteomes" id="UP001597480"/>
    </source>
</evidence>
<dbReference type="PROSITE" id="PS51257">
    <property type="entry name" value="PROKAR_LIPOPROTEIN"/>
    <property type="match status" value="1"/>
</dbReference>
<organism evidence="2 3">
    <name type="scientific">Flavobacterium suzhouense</name>
    <dbReference type="NCBI Taxonomy" id="1529638"/>
    <lineage>
        <taxon>Bacteria</taxon>
        <taxon>Pseudomonadati</taxon>
        <taxon>Bacteroidota</taxon>
        <taxon>Flavobacteriia</taxon>
        <taxon>Flavobacteriales</taxon>
        <taxon>Flavobacteriaceae</taxon>
        <taxon>Flavobacterium</taxon>
    </lineage>
</organism>
<accession>A0ABW5NWW6</accession>
<sequence>MKEFLSQIFTVAFSCGIVFMIASVIGYFYPPKKLNAWLGYRTPASLLSQERWDFAQKFSALVRIKTAPILILLSLTGYFLPEGKYVRMFGSLFLIIIWVRYMTVVTEKELKKRFAK</sequence>